<accession>A0ACD4ZQJ8</accession>
<dbReference type="EMBL" id="CP109109">
    <property type="protein sequence ID" value="WSC00087.1"/>
    <property type="molecule type" value="Genomic_DNA"/>
</dbReference>
<protein>
    <submittedName>
        <fullName evidence="1">GntR family transcriptional regulator</fullName>
    </submittedName>
</protein>
<evidence type="ECO:0000313" key="2">
    <source>
        <dbReference type="Proteomes" id="UP001348369"/>
    </source>
</evidence>
<dbReference type="Proteomes" id="UP001348369">
    <property type="component" value="Chromosome"/>
</dbReference>
<organism evidence="1 2">
    <name type="scientific">Streptomyces scopuliridis</name>
    <dbReference type="NCBI Taxonomy" id="452529"/>
    <lineage>
        <taxon>Bacteria</taxon>
        <taxon>Bacillati</taxon>
        <taxon>Actinomycetota</taxon>
        <taxon>Actinomycetes</taxon>
        <taxon>Kitasatosporales</taxon>
        <taxon>Streptomycetaceae</taxon>
        <taxon>Streptomyces</taxon>
    </lineage>
</organism>
<evidence type="ECO:0000313" key="1">
    <source>
        <dbReference type="EMBL" id="WSC00087.1"/>
    </source>
</evidence>
<sequence>MASTYRDVAAKIRRDVEAGMWPAERPIPGIEKLRERYGVARETAHRAVKHLVAEGLLYSEGRRGTFIRPAPPEPTIVRDRYAYRDEIGYFFDRNAQDWRGVGPAAQEVGVPPTDVADLLGVPHGEHVMIRDRAVGPPNADHPHQLATSYLPMRLVGDLPILGAAQTGPGGIYDRIEEHLGAPIEWSETIGARPANDTEQLRLRIGGGLPVLVVTRVSRVSGLVVEVNQTRMSADRFAVSYRVLRDESARWPRPDRADE</sequence>
<reference evidence="1" key="1">
    <citation type="submission" date="2022-10" db="EMBL/GenBank/DDBJ databases">
        <title>The complete genomes of actinobacterial strains from the NBC collection.</title>
        <authorList>
            <person name="Joergensen T.S."/>
            <person name="Alvarez Arevalo M."/>
            <person name="Sterndorff E.B."/>
            <person name="Faurdal D."/>
            <person name="Vuksanovic O."/>
            <person name="Mourched A.-S."/>
            <person name="Charusanti P."/>
            <person name="Shaw S."/>
            <person name="Blin K."/>
            <person name="Weber T."/>
        </authorList>
    </citation>
    <scope>NUCLEOTIDE SEQUENCE</scope>
    <source>
        <strain evidence="1">NBC 01771</strain>
    </source>
</reference>
<proteinExistence type="predicted"/>
<gene>
    <name evidence="1" type="ORF">OG835_25880</name>
</gene>
<name>A0ACD4ZQJ8_9ACTN</name>
<keyword evidence="2" id="KW-1185">Reference proteome</keyword>